<dbReference type="PANTHER" id="PTHR38886:SF1">
    <property type="entry name" value="NACHT-NTPASE AND P-LOOP NTPASES N-TERMINAL DOMAIN-CONTAINING PROTEIN"/>
    <property type="match status" value="1"/>
</dbReference>
<keyword evidence="2" id="KW-1185">Reference proteome</keyword>
<name>A0AAD9Z5S5_9LECA</name>
<dbReference type="Proteomes" id="UP001276659">
    <property type="component" value="Unassembled WGS sequence"/>
</dbReference>
<comment type="caution">
    <text evidence="1">The sequence shown here is derived from an EMBL/GenBank/DDBJ whole genome shotgun (WGS) entry which is preliminary data.</text>
</comment>
<sequence length="156" mass="17661">MPTHGDEVGYEELDRELKNLNKGLECIQGLSLDEDQPAQALAVNEALNDCRLCMETFLQRIGNFSSLGTKAATAWPLPAFRENLRKVQWALLKKADIAKFRAEIQLHADALDMLLEAAIVTLIYYANGLQETTYPFRASYRRVPLSISMNTKIYPR</sequence>
<protein>
    <recommendedName>
        <fullName evidence="3">Fungal N-terminal domain-containing protein</fullName>
    </recommendedName>
</protein>
<evidence type="ECO:0000313" key="2">
    <source>
        <dbReference type="Proteomes" id="UP001276659"/>
    </source>
</evidence>
<evidence type="ECO:0000313" key="1">
    <source>
        <dbReference type="EMBL" id="KAK3171396.1"/>
    </source>
</evidence>
<proteinExistence type="predicted"/>
<dbReference type="PANTHER" id="PTHR38886">
    <property type="entry name" value="SESA DOMAIN-CONTAINING PROTEIN"/>
    <property type="match status" value="1"/>
</dbReference>
<dbReference type="EMBL" id="JASNWA010000008">
    <property type="protein sequence ID" value="KAK3171396.1"/>
    <property type="molecule type" value="Genomic_DNA"/>
</dbReference>
<evidence type="ECO:0008006" key="3">
    <source>
        <dbReference type="Google" id="ProtNLM"/>
    </source>
</evidence>
<gene>
    <name evidence="1" type="ORF">OEA41_003480</name>
</gene>
<organism evidence="1 2">
    <name type="scientific">Lepraria neglecta</name>
    <dbReference type="NCBI Taxonomy" id="209136"/>
    <lineage>
        <taxon>Eukaryota</taxon>
        <taxon>Fungi</taxon>
        <taxon>Dikarya</taxon>
        <taxon>Ascomycota</taxon>
        <taxon>Pezizomycotina</taxon>
        <taxon>Lecanoromycetes</taxon>
        <taxon>OSLEUM clade</taxon>
        <taxon>Lecanoromycetidae</taxon>
        <taxon>Lecanorales</taxon>
        <taxon>Lecanorineae</taxon>
        <taxon>Stereocaulaceae</taxon>
        <taxon>Lepraria</taxon>
    </lineage>
</organism>
<accession>A0AAD9Z5S5</accession>
<dbReference type="AlphaFoldDB" id="A0AAD9Z5S5"/>
<reference evidence="1" key="1">
    <citation type="submission" date="2022-11" db="EMBL/GenBank/DDBJ databases">
        <title>Chromosomal genome sequence assembly and mating type (MAT) locus characterization of the leprose asexual lichenized fungus Lepraria neglecta (Nyl.) Erichsen.</title>
        <authorList>
            <person name="Allen J.L."/>
            <person name="Pfeffer B."/>
        </authorList>
    </citation>
    <scope>NUCLEOTIDE SEQUENCE</scope>
    <source>
        <strain evidence="1">Allen 5258</strain>
    </source>
</reference>